<evidence type="ECO:0000313" key="1">
    <source>
        <dbReference type="EMBL" id="KAJ0090405.1"/>
    </source>
</evidence>
<comment type="caution">
    <text evidence="1">The sequence shown here is derived from an EMBL/GenBank/DDBJ whole genome shotgun (WGS) entry which is preliminary data.</text>
</comment>
<sequence length="105" mass="11765">MLVRMGILNWRRWIQVGRSRRKLGQGPSGASGKKVDGSEFWNCGLDPELSFGMTFRRIGAGLENLGNTCFLNLVLQCLTYTEPLAAYLQSGKHRNSYKVIRIMAG</sequence>
<dbReference type="EMBL" id="CM047904">
    <property type="protein sequence ID" value="KAJ0090405.1"/>
    <property type="molecule type" value="Genomic_DNA"/>
</dbReference>
<reference evidence="2" key="1">
    <citation type="journal article" date="2023" name="G3 (Bethesda)">
        <title>Genome assembly and association tests identify interacting loci associated with vigor, precocity, and sex in interspecific pistachio rootstocks.</title>
        <authorList>
            <person name="Palmer W."/>
            <person name="Jacygrad E."/>
            <person name="Sagayaradj S."/>
            <person name="Cavanaugh K."/>
            <person name="Han R."/>
            <person name="Bertier L."/>
            <person name="Beede B."/>
            <person name="Kafkas S."/>
            <person name="Golino D."/>
            <person name="Preece J."/>
            <person name="Michelmore R."/>
        </authorList>
    </citation>
    <scope>NUCLEOTIDE SEQUENCE [LARGE SCALE GENOMIC DNA]</scope>
</reference>
<organism evidence="1 2">
    <name type="scientific">Pistacia atlantica</name>
    <dbReference type="NCBI Taxonomy" id="434234"/>
    <lineage>
        <taxon>Eukaryota</taxon>
        <taxon>Viridiplantae</taxon>
        <taxon>Streptophyta</taxon>
        <taxon>Embryophyta</taxon>
        <taxon>Tracheophyta</taxon>
        <taxon>Spermatophyta</taxon>
        <taxon>Magnoliopsida</taxon>
        <taxon>eudicotyledons</taxon>
        <taxon>Gunneridae</taxon>
        <taxon>Pentapetalae</taxon>
        <taxon>rosids</taxon>
        <taxon>malvids</taxon>
        <taxon>Sapindales</taxon>
        <taxon>Anacardiaceae</taxon>
        <taxon>Pistacia</taxon>
    </lineage>
</organism>
<evidence type="ECO:0000313" key="2">
    <source>
        <dbReference type="Proteomes" id="UP001164250"/>
    </source>
</evidence>
<gene>
    <name evidence="1" type="ORF">Patl1_14647</name>
</gene>
<keyword evidence="2" id="KW-1185">Reference proteome</keyword>
<dbReference type="Proteomes" id="UP001164250">
    <property type="component" value="Chromosome 8"/>
</dbReference>
<protein>
    <submittedName>
        <fullName evidence="1">Uncharacterized protein</fullName>
    </submittedName>
</protein>
<accession>A0ACC1AUX1</accession>
<proteinExistence type="predicted"/>
<name>A0ACC1AUX1_9ROSI</name>